<evidence type="ECO:0000256" key="8">
    <source>
        <dbReference type="SAM" id="MobiDB-lite"/>
    </source>
</evidence>
<comment type="caution">
    <text evidence="10">The sequence shown here is derived from an EMBL/GenBank/DDBJ whole genome shotgun (WGS) entry which is preliminary data.</text>
</comment>
<name>A0ABQ9EPC9_TEGGR</name>
<dbReference type="CDD" id="cd00086">
    <property type="entry name" value="homeodomain"/>
    <property type="match status" value="1"/>
</dbReference>
<dbReference type="PROSITE" id="PS00027">
    <property type="entry name" value="HOMEOBOX_1"/>
    <property type="match status" value="1"/>
</dbReference>
<dbReference type="InterPro" id="IPR009057">
    <property type="entry name" value="Homeodomain-like_sf"/>
</dbReference>
<dbReference type="Proteomes" id="UP001217089">
    <property type="component" value="Unassembled WGS sequence"/>
</dbReference>
<dbReference type="PANTHER" id="PTHR45874">
    <property type="entry name" value="HOMEOBOX PROTEIN ABDOMINAL-B"/>
    <property type="match status" value="1"/>
</dbReference>
<dbReference type="Pfam" id="PF00046">
    <property type="entry name" value="Homeodomain"/>
    <property type="match status" value="1"/>
</dbReference>
<accession>A0ABQ9EPC9</accession>
<evidence type="ECO:0000256" key="5">
    <source>
        <dbReference type="ARBA" id="ARBA00023242"/>
    </source>
</evidence>
<organism evidence="10 11">
    <name type="scientific">Tegillarca granosa</name>
    <name type="common">Malaysian cockle</name>
    <name type="synonym">Anadara granosa</name>
    <dbReference type="NCBI Taxonomy" id="220873"/>
    <lineage>
        <taxon>Eukaryota</taxon>
        <taxon>Metazoa</taxon>
        <taxon>Spiralia</taxon>
        <taxon>Lophotrochozoa</taxon>
        <taxon>Mollusca</taxon>
        <taxon>Bivalvia</taxon>
        <taxon>Autobranchia</taxon>
        <taxon>Pteriomorphia</taxon>
        <taxon>Arcoida</taxon>
        <taxon>Arcoidea</taxon>
        <taxon>Arcidae</taxon>
        <taxon>Tegillarca</taxon>
    </lineage>
</organism>
<dbReference type="Gene3D" id="1.10.10.60">
    <property type="entry name" value="Homeodomain-like"/>
    <property type="match status" value="1"/>
</dbReference>
<sequence length="236" mass="26228">MESANNLLAHSTLPFYPSGISTTVSSILSSSPGGQESSVGRSALSGQNGWSNYSSDSSLVPHNSCSMSSYSNLQLGASFSAMNGKSPYNSFTGGATDYINCRQMQLNHMNTLNAMPAAMRNYPLYGDMYQAAHPPGYSNGSFYPDMPPGMPPLPGRDIDCRSATSESSGHEQTKGRKKRKPYTRYQTMVLENEFISSSFLTRQKRWEIACKLQLSERQVKVWFQNRRMKRKKIEAK</sequence>
<evidence type="ECO:0000256" key="6">
    <source>
        <dbReference type="PROSITE-ProRule" id="PRU00108"/>
    </source>
</evidence>
<reference evidence="10 11" key="1">
    <citation type="submission" date="2022-12" db="EMBL/GenBank/DDBJ databases">
        <title>Chromosome-level genome of Tegillarca granosa.</title>
        <authorList>
            <person name="Kim J."/>
        </authorList>
    </citation>
    <scope>NUCLEOTIDE SEQUENCE [LARGE SCALE GENOMIC DNA]</scope>
    <source>
        <strain evidence="10">Teg-2019</strain>
        <tissue evidence="10">Adductor muscle</tissue>
    </source>
</reference>
<feature type="region of interest" description="Disordered" evidence="8">
    <location>
        <begin position="147"/>
        <end position="181"/>
    </location>
</feature>
<gene>
    <name evidence="10" type="ORF">KUTeg_015171</name>
</gene>
<evidence type="ECO:0000313" key="11">
    <source>
        <dbReference type="Proteomes" id="UP001217089"/>
    </source>
</evidence>
<evidence type="ECO:0000256" key="3">
    <source>
        <dbReference type="ARBA" id="ARBA00023125"/>
    </source>
</evidence>
<feature type="DNA-binding region" description="Homeobox" evidence="6">
    <location>
        <begin position="175"/>
        <end position="234"/>
    </location>
</feature>
<dbReference type="PROSITE" id="PS50071">
    <property type="entry name" value="HOMEOBOX_2"/>
    <property type="match status" value="1"/>
</dbReference>
<comment type="similarity">
    <text evidence="2">Belongs to the Abd-B homeobox family.</text>
</comment>
<evidence type="ECO:0000259" key="9">
    <source>
        <dbReference type="PROSITE" id="PS50071"/>
    </source>
</evidence>
<dbReference type="InterPro" id="IPR001356">
    <property type="entry name" value="HD"/>
</dbReference>
<dbReference type="PANTHER" id="PTHR45874:SF4">
    <property type="entry name" value="HOMEOBOX PROTEIN ABDOMINAL-B"/>
    <property type="match status" value="1"/>
</dbReference>
<evidence type="ECO:0000256" key="4">
    <source>
        <dbReference type="ARBA" id="ARBA00023155"/>
    </source>
</evidence>
<comment type="subcellular location">
    <subcellularLocation>
        <location evidence="1 6 7">Nucleus</location>
    </subcellularLocation>
</comment>
<evidence type="ECO:0000256" key="2">
    <source>
        <dbReference type="ARBA" id="ARBA00006317"/>
    </source>
</evidence>
<keyword evidence="4 6" id="KW-0371">Homeobox</keyword>
<evidence type="ECO:0000256" key="1">
    <source>
        <dbReference type="ARBA" id="ARBA00004123"/>
    </source>
</evidence>
<dbReference type="PRINTS" id="PR00024">
    <property type="entry name" value="HOMEOBOX"/>
</dbReference>
<dbReference type="InterPro" id="IPR017970">
    <property type="entry name" value="Homeobox_CS"/>
</dbReference>
<evidence type="ECO:0000256" key="7">
    <source>
        <dbReference type="RuleBase" id="RU000682"/>
    </source>
</evidence>
<protein>
    <recommendedName>
        <fullName evidence="9">Homeobox domain-containing protein</fullName>
    </recommendedName>
</protein>
<dbReference type="SMART" id="SM00389">
    <property type="entry name" value="HOX"/>
    <property type="match status" value="1"/>
</dbReference>
<dbReference type="EMBL" id="JARBDR010000793">
    <property type="protein sequence ID" value="KAJ8307087.1"/>
    <property type="molecule type" value="Genomic_DNA"/>
</dbReference>
<proteinExistence type="inferred from homology"/>
<feature type="domain" description="Homeobox" evidence="9">
    <location>
        <begin position="173"/>
        <end position="233"/>
    </location>
</feature>
<dbReference type="InterPro" id="IPR046333">
    <property type="entry name" value="HXA10/ABDB-like"/>
</dbReference>
<dbReference type="InterPro" id="IPR020479">
    <property type="entry name" value="HD_metazoa"/>
</dbReference>
<keyword evidence="3 6" id="KW-0238">DNA-binding</keyword>
<keyword evidence="5 6" id="KW-0539">Nucleus</keyword>
<evidence type="ECO:0000313" key="10">
    <source>
        <dbReference type="EMBL" id="KAJ8307087.1"/>
    </source>
</evidence>
<keyword evidence="11" id="KW-1185">Reference proteome</keyword>
<dbReference type="SUPFAM" id="SSF46689">
    <property type="entry name" value="Homeodomain-like"/>
    <property type="match status" value="1"/>
</dbReference>